<evidence type="ECO:0000313" key="3">
    <source>
        <dbReference type="Proteomes" id="UP000521943"/>
    </source>
</evidence>
<name>A0A8H6M4Q1_9AGAR</name>
<comment type="caution">
    <text evidence="2">The sequence shown here is derived from an EMBL/GenBank/DDBJ whole genome shotgun (WGS) entry which is preliminary data.</text>
</comment>
<keyword evidence="3" id="KW-1185">Reference proteome</keyword>
<evidence type="ECO:0000313" key="2">
    <source>
        <dbReference type="EMBL" id="KAF6754595.1"/>
    </source>
</evidence>
<organism evidence="2 3">
    <name type="scientific">Ephemerocybe angulata</name>
    <dbReference type="NCBI Taxonomy" id="980116"/>
    <lineage>
        <taxon>Eukaryota</taxon>
        <taxon>Fungi</taxon>
        <taxon>Dikarya</taxon>
        <taxon>Basidiomycota</taxon>
        <taxon>Agaricomycotina</taxon>
        <taxon>Agaricomycetes</taxon>
        <taxon>Agaricomycetidae</taxon>
        <taxon>Agaricales</taxon>
        <taxon>Agaricineae</taxon>
        <taxon>Psathyrellaceae</taxon>
        <taxon>Ephemerocybe</taxon>
    </lineage>
</organism>
<dbReference type="Proteomes" id="UP000521943">
    <property type="component" value="Unassembled WGS sequence"/>
</dbReference>
<evidence type="ECO:0000256" key="1">
    <source>
        <dbReference type="SAM" id="MobiDB-lite"/>
    </source>
</evidence>
<dbReference type="EMBL" id="JACGCI010000034">
    <property type="protein sequence ID" value="KAF6754595.1"/>
    <property type="molecule type" value="Genomic_DNA"/>
</dbReference>
<protein>
    <submittedName>
        <fullName evidence="2">Uncharacterized protein</fullName>
    </submittedName>
</protein>
<feature type="compositionally biased region" description="Acidic residues" evidence="1">
    <location>
        <begin position="252"/>
        <end position="262"/>
    </location>
</feature>
<sequence length="329" mass="36376">MRLGECLSSFKDSRTALLNGASLLGKDLAYSMNFNPTGCTVIVNWEEAHGKTEGDELLRWYIPDTEATVPGIAISPPPLILQGTIRLVVPTPGEAFSLIIPIDDYDLESIRFQLLLKAEFGFASNQEVFGNRRAVGVNLRDHGNNFLYAAQYRFPGDATTPYSPKFQRQPHDTVDPTPELTNLTAHLAHKPCHIKFRTRLLYDQYTNRIVQTDHHITYFITVSSYASHTIDPGKSSVPSSEIQRIGSVGEGCMEDYNGESESEVGWGSSEEGEGGEEEGEEEEGGDEEEGEEETGEDREEEEMNSDDDDALSVVEDNESVVSTEAKATN</sequence>
<reference evidence="2 3" key="1">
    <citation type="submission" date="2020-07" db="EMBL/GenBank/DDBJ databases">
        <title>Comparative genomics of pyrophilous fungi reveals a link between fire events and developmental genes.</title>
        <authorList>
            <consortium name="DOE Joint Genome Institute"/>
            <person name="Steindorff A.S."/>
            <person name="Carver A."/>
            <person name="Calhoun S."/>
            <person name="Stillman K."/>
            <person name="Liu H."/>
            <person name="Lipzen A."/>
            <person name="Pangilinan J."/>
            <person name="Labutti K."/>
            <person name="Bruns T.D."/>
            <person name="Grigoriev I.V."/>
        </authorList>
    </citation>
    <scope>NUCLEOTIDE SEQUENCE [LARGE SCALE GENOMIC DNA]</scope>
    <source>
        <strain evidence="2 3">CBS 144469</strain>
    </source>
</reference>
<proteinExistence type="predicted"/>
<dbReference type="AlphaFoldDB" id="A0A8H6M4Q1"/>
<feature type="compositionally biased region" description="Acidic residues" evidence="1">
    <location>
        <begin position="270"/>
        <end position="318"/>
    </location>
</feature>
<feature type="region of interest" description="Disordered" evidence="1">
    <location>
        <begin position="250"/>
        <end position="329"/>
    </location>
</feature>
<accession>A0A8H6M4Q1</accession>
<feature type="compositionally biased region" description="Polar residues" evidence="1">
    <location>
        <begin position="319"/>
        <end position="329"/>
    </location>
</feature>
<gene>
    <name evidence="2" type="ORF">DFP72DRAFT_1125322</name>
</gene>